<keyword evidence="2" id="KW-0812">Transmembrane</keyword>
<comment type="caution">
    <text evidence="3">The sequence shown here is derived from an EMBL/GenBank/DDBJ whole genome shotgun (WGS) entry which is preliminary data.</text>
</comment>
<dbReference type="EMBL" id="JAUEPO010000004">
    <property type="protein sequence ID" value="KAK3323841.1"/>
    <property type="molecule type" value="Genomic_DNA"/>
</dbReference>
<reference evidence="3" key="1">
    <citation type="journal article" date="2023" name="Mol. Phylogenet. Evol.">
        <title>Genome-scale phylogeny and comparative genomics of the fungal order Sordariales.</title>
        <authorList>
            <person name="Hensen N."/>
            <person name="Bonometti L."/>
            <person name="Westerberg I."/>
            <person name="Brannstrom I.O."/>
            <person name="Guillou S."/>
            <person name="Cros-Aarteil S."/>
            <person name="Calhoun S."/>
            <person name="Haridas S."/>
            <person name="Kuo A."/>
            <person name="Mondo S."/>
            <person name="Pangilinan J."/>
            <person name="Riley R."/>
            <person name="LaButti K."/>
            <person name="Andreopoulos B."/>
            <person name="Lipzen A."/>
            <person name="Chen C."/>
            <person name="Yan M."/>
            <person name="Daum C."/>
            <person name="Ng V."/>
            <person name="Clum A."/>
            <person name="Steindorff A."/>
            <person name="Ohm R.A."/>
            <person name="Martin F."/>
            <person name="Silar P."/>
            <person name="Natvig D.O."/>
            <person name="Lalanne C."/>
            <person name="Gautier V."/>
            <person name="Ament-Velasquez S.L."/>
            <person name="Kruys A."/>
            <person name="Hutchinson M.I."/>
            <person name="Powell A.J."/>
            <person name="Barry K."/>
            <person name="Miller A.N."/>
            <person name="Grigoriev I.V."/>
            <person name="Debuchy R."/>
            <person name="Gladieux P."/>
            <person name="Hiltunen Thoren M."/>
            <person name="Johannesson H."/>
        </authorList>
    </citation>
    <scope>NUCLEOTIDE SEQUENCE</scope>
    <source>
        <strain evidence="3">SMH4131-1</strain>
    </source>
</reference>
<feature type="transmembrane region" description="Helical" evidence="2">
    <location>
        <begin position="174"/>
        <end position="195"/>
    </location>
</feature>
<evidence type="ECO:0000256" key="2">
    <source>
        <dbReference type="SAM" id="Phobius"/>
    </source>
</evidence>
<feature type="transmembrane region" description="Helical" evidence="2">
    <location>
        <begin position="136"/>
        <end position="162"/>
    </location>
</feature>
<gene>
    <name evidence="3" type="ORF">B0T19DRAFT_214466</name>
</gene>
<organism evidence="3 4">
    <name type="scientific">Cercophora scortea</name>
    <dbReference type="NCBI Taxonomy" id="314031"/>
    <lineage>
        <taxon>Eukaryota</taxon>
        <taxon>Fungi</taxon>
        <taxon>Dikarya</taxon>
        <taxon>Ascomycota</taxon>
        <taxon>Pezizomycotina</taxon>
        <taxon>Sordariomycetes</taxon>
        <taxon>Sordariomycetidae</taxon>
        <taxon>Sordariales</taxon>
        <taxon>Lasiosphaeriaceae</taxon>
        <taxon>Cercophora</taxon>
    </lineage>
</organism>
<dbReference type="AlphaFoldDB" id="A0AAE0IGH0"/>
<feature type="region of interest" description="Disordered" evidence="1">
    <location>
        <begin position="288"/>
        <end position="317"/>
    </location>
</feature>
<evidence type="ECO:0000313" key="4">
    <source>
        <dbReference type="Proteomes" id="UP001286456"/>
    </source>
</evidence>
<dbReference type="Proteomes" id="UP001286456">
    <property type="component" value="Unassembled WGS sequence"/>
</dbReference>
<feature type="transmembrane region" description="Helical" evidence="2">
    <location>
        <begin position="100"/>
        <end position="124"/>
    </location>
</feature>
<reference evidence="3" key="2">
    <citation type="submission" date="2023-06" db="EMBL/GenBank/DDBJ databases">
        <authorList>
            <consortium name="Lawrence Berkeley National Laboratory"/>
            <person name="Haridas S."/>
            <person name="Hensen N."/>
            <person name="Bonometti L."/>
            <person name="Westerberg I."/>
            <person name="Brannstrom I.O."/>
            <person name="Guillou S."/>
            <person name="Cros-Aarteil S."/>
            <person name="Calhoun S."/>
            <person name="Kuo A."/>
            <person name="Mondo S."/>
            <person name="Pangilinan J."/>
            <person name="Riley R."/>
            <person name="Labutti K."/>
            <person name="Andreopoulos B."/>
            <person name="Lipzen A."/>
            <person name="Chen C."/>
            <person name="Yanf M."/>
            <person name="Daum C."/>
            <person name="Ng V."/>
            <person name="Clum A."/>
            <person name="Steindorff A."/>
            <person name="Ohm R."/>
            <person name="Martin F."/>
            <person name="Silar P."/>
            <person name="Natvig D."/>
            <person name="Lalanne C."/>
            <person name="Gautier V."/>
            <person name="Ament-Velasquez S.L."/>
            <person name="Kruys A."/>
            <person name="Hutchinson M.I."/>
            <person name="Powell A.J."/>
            <person name="Barry K."/>
            <person name="Miller A.N."/>
            <person name="Grigoriev I.V."/>
            <person name="Debuchy R."/>
            <person name="Gladieux P."/>
            <person name="Thoren M.H."/>
            <person name="Johannesson H."/>
        </authorList>
    </citation>
    <scope>NUCLEOTIDE SEQUENCE</scope>
    <source>
        <strain evidence="3">SMH4131-1</strain>
    </source>
</reference>
<feature type="region of interest" description="Disordered" evidence="1">
    <location>
        <begin position="1"/>
        <end position="88"/>
    </location>
</feature>
<proteinExistence type="predicted"/>
<evidence type="ECO:0000313" key="3">
    <source>
        <dbReference type="EMBL" id="KAK3323841.1"/>
    </source>
</evidence>
<keyword evidence="2" id="KW-0472">Membrane</keyword>
<protein>
    <submittedName>
        <fullName evidence="3">Uncharacterized protein</fullName>
    </submittedName>
</protein>
<feature type="compositionally biased region" description="Polar residues" evidence="1">
    <location>
        <begin position="27"/>
        <end position="37"/>
    </location>
</feature>
<feature type="compositionally biased region" description="Polar residues" evidence="1">
    <location>
        <begin position="1"/>
        <end position="13"/>
    </location>
</feature>
<feature type="transmembrane region" description="Helical" evidence="2">
    <location>
        <begin position="215"/>
        <end position="236"/>
    </location>
</feature>
<accession>A0AAE0IGH0</accession>
<keyword evidence="4" id="KW-1185">Reference proteome</keyword>
<evidence type="ECO:0000256" key="1">
    <source>
        <dbReference type="SAM" id="MobiDB-lite"/>
    </source>
</evidence>
<sequence>MANTTDDSAGEQSDSTRRQRATVTPADLTTPTPSVPQRASPPAPQHQQPLRPLPPPHPTSIRQQEYERAVRGSQHLQPPVQPPVIRTPPPFSKKWRNAKLFLATLSIICSIVIIAVAIAAGAIASANRNYDDLSDINLGISGTAAGIALVWLTADLLVIACTRHRRGMHPGAQVGLHLIIWLMALVAAVFSGLFVDYPGLYSYWYSAHPSANLQGLRLTTVIFSIFLAVIHFILFVRACIETHQFNTIGKIIWVPVGAPNGYAYPQLPYPGAPQYPYPVMSGVPVNMPPSKPLQPGRQGNGPPPPQQPVQYTGYYAPVPQPVSSGMWQKPPQGSL</sequence>
<feature type="compositionally biased region" description="Pro residues" evidence="1">
    <location>
        <begin position="79"/>
        <end position="88"/>
    </location>
</feature>
<keyword evidence="2" id="KW-1133">Transmembrane helix</keyword>
<name>A0AAE0IGH0_9PEZI</name>